<keyword evidence="6 10" id="KW-0812">Transmembrane</keyword>
<evidence type="ECO:0000256" key="8">
    <source>
        <dbReference type="ARBA" id="ARBA00022989"/>
    </source>
</evidence>
<evidence type="ECO:0000256" key="7">
    <source>
        <dbReference type="ARBA" id="ARBA00022927"/>
    </source>
</evidence>
<dbReference type="InterPro" id="IPR006260">
    <property type="entry name" value="TonB/TolA_C"/>
</dbReference>
<evidence type="ECO:0000256" key="10">
    <source>
        <dbReference type="RuleBase" id="RU362123"/>
    </source>
</evidence>
<dbReference type="GO" id="GO:0098797">
    <property type="term" value="C:plasma membrane protein complex"/>
    <property type="evidence" value="ECO:0007669"/>
    <property type="project" value="TreeGrafter"/>
</dbReference>
<evidence type="ECO:0000256" key="3">
    <source>
        <dbReference type="ARBA" id="ARBA00022448"/>
    </source>
</evidence>
<evidence type="ECO:0000256" key="1">
    <source>
        <dbReference type="ARBA" id="ARBA00004383"/>
    </source>
</evidence>
<dbReference type="Proteomes" id="UP000321192">
    <property type="component" value="Unassembled WGS sequence"/>
</dbReference>
<feature type="compositionally biased region" description="Pro residues" evidence="11">
    <location>
        <begin position="75"/>
        <end position="107"/>
    </location>
</feature>
<evidence type="ECO:0000259" key="12">
    <source>
        <dbReference type="PROSITE" id="PS52015"/>
    </source>
</evidence>
<dbReference type="GO" id="GO:0030288">
    <property type="term" value="C:outer membrane-bounded periplasmic space"/>
    <property type="evidence" value="ECO:0007669"/>
    <property type="project" value="InterPro"/>
</dbReference>
<organism evidence="13 14">
    <name type="scientific">Thauera aminoaromatica</name>
    <dbReference type="NCBI Taxonomy" id="164330"/>
    <lineage>
        <taxon>Bacteria</taxon>
        <taxon>Pseudomonadati</taxon>
        <taxon>Pseudomonadota</taxon>
        <taxon>Betaproteobacteria</taxon>
        <taxon>Rhodocyclales</taxon>
        <taxon>Zoogloeaceae</taxon>
        <taxon>Thauera</taxon>
    </lineage>
</organism>
<comment type="caution">
    <text evidence="13">The sequence shown here is derived from an EMBL/GenBank/DDBJ whole genome shotgun (WGS) entry which is preliminary data.</text>
</comment>
<dbReference type="GO" id="GO:0015031">
    <property type="term" value="P:protein transport"/>
    <property type="evidence" value="ECO:0007669"/>
    <property type="project" value="UniProtKB-UniRule"/>
</dbReference>
<dbReference type="GO" id="GO:0031992">
    <property type="term" value="F:energy transducer activity"/>
    <property type="evidence" value="ECO:0007669"/>
    <property type="project" value="InterPro"/>
</dbReference>
<dbReference type="InterPro" id="IPR051045">
    <property type="entry name" value="TonB-dependent_transducer"/>
</dbReference>
<keyword evidence="7 10" id="KW-0653">Protein transport</keyword>
<dbReference type="Pfam" id="PF03544">
    <property type="entry name" value="TonB_C"/>
    <property type="match status" value="1"/>
</dbReference>
<evidence type="ECO:0000256" key="5">
    <source>
        <dbReference type="ARBA" id="ARBA00022519"/>
    </source>
</evidence>
<accession>A0A5C7SXD1</accession>
<evidence type="ECO:0000256" key="4">
    <source>
        <dbReference type="ARBA" id="ARBA00022475"/>
    </source>
</evidence>
<keyword evidence="10" id="KW-0735">Signal-anchor</keyword>
<dbReference type="RefSeq" id="WP_276657693.1">
    <property type="nucleotide sequence ID" value="NZ_SSFD01000088.1"/>
</dbReference>
<keyword evidence="3 10" id="KW-0813">Transport</keyword>
<dbReference type="EMBL" id="SSFD01000088">
    <property type="protein sequence ID" value="TXH87331.1"/>
    <property type="molecule type" value="Genomic_DNA"/>
</dbReference>
<keyword evidence="4 10" id="KW-1003">Cell membrane</keyword>
<dbReference type="PRINTS" id="PR01374">
    <property type="entry name" value="TONBPROTEIN"/>
</dbReference>
<gene>
    <name evidence="13" type="ORF">E6Q80_06365</name>
</gene>
<reference evidence="13 14" key="1">
    <citation type="submission" date="2018-09" db="EMBL/GenBank/DDBJ databases">
        <title>Metagenome Assembled Genomes from an Advanced Water Purification Facility.</title>
        <authorList>
            <person name="Stamps B.W."/>
            <person name="Spear J.R."/>
        </authorList>
    </citation>
    <scope>NUCLEOTIDE SEQUENCE [LARGE SCALE GENOMIC DNA]</scope>
    <source>
        <strain evidence="13">Bin_27_1</strain>
    </source>
</reference>
<dbReference type="SUPFAM" id="SSF74653">
    <property type="entry name" value="TolA/TonB C-terminal domain"/>
    <property type="match status" value="1"/>
</dbReference>
<dbReference type="PROSITE" id="PS52015">
    <property type="entry name" value="TONB_CTD"/>
    <property type="match status" value="1"/>
</dbReference>
<evidence type="ECO:0000256" key="6">
    <source>
        <dbReference type="ARBA" id="ARBA00022692"/>
    </source>
</evidence>
<dbReference type="GO" id="GO:0055085">
    <property type="term" value="P:transmembrane transport"/>
    <property type="evidence" value="ECO:0007669"/>
    <property type="project" value="InterPro"/>
</dbReference>
<feature type="compositionally biased region" description="Low complexity" evidence="11">
    <location>
        <begin position="117"/>
        <end position="135"/>
    </location>
</feature>
<evidence type="ECO:0000256" key="9">
    <source>
        <dbReference type="ARBA" id="ARBA00023136"/>
    </source>
</evidence>
<evidence type="ECO:0000313" key="13">
    <source>
        <dbReference type="EMBL" id="TXH87331.1"/>
    </source>
</evidence>
<protein>
    <recommendedName>
        <fullName evidence="10">Protein TonB</fullName>
    </recommendedName>
</protein>
<comment type="function">
    <text evidence="10">Interacts with outer membrane receptor proteins that carry out high-affinity binding and energy dependent uptake into the periplasmic space of specific substrates. It could act to transduce energy from the cytoplasmic membrane to specific energy-requiring processes in the outer membrane, resulting in the release into the periplasm of ligands bound by these outer membrane proteins.</text>
</comment>
<dbReference type="NCBIfam" id="TIGR01352">
    <property type="entry name" value="tonB_Cterm"/>
    <property type="match status" value="1"/>
</dbReference>
<dbReference type="GO" id="GO:0015891">
    <property type="term" value="P:siderophore transport"/>
    <property type="evidence" value="ECO:0007669"/>
    <property type="project" value="InterPro"/>
</dbReference>
<feature type="transmembrane region" description="Helical" evidence="10">
    <location>
        <begin position="28"/>
        <end position="48"/>
    </location>
</feature>
<keyword evidence="8 10" id="KW-1133">Transmembrane helix</keyword>
<dbReference type="InterPro" id="IPR037682">
    <property type="entry name" value="TonB_C"/>
</dbReference>
<dbReference type="Gene3D" id="3.30.1150.10">
    <property type="match status" value="1"/>
</dbReference>
<proteinExistence type="inferred from homology"/>
<keyword evidence="9 10" id="KW-0472">Membrane</keyword>
<keyword evidence="5 10" id="KW-0997">Cell inner membrane</keyword>
<comment type="similarity">
    <text evidence="2 10">Belongs to the TonB family.</text>
</comment>
<feature type="compositionally biased region" description="Pro residues" evidence="11">
    <location>
        <begin position="136"/>
        <end position="148"/>
    </location>
</feature>
<dbReference type="PANTHER" id="PTHR33446">
    <property type="entry name" value="PROTEIN TONB-RELATED"/>
    <property type="match status" value="1"/>
</dbReference>
<dbReference type="PANTHER" id="PTHR33446:SF2">
    <property type="entry name" value="PROTEIN TONB"/>
    <property type="match status" value="1"/>
</dbReference>
<evidence type="ECO:0000313" key="14">
    <source>
        <dbReference type="Proteomes" id="UP000321192"/>
    </source>
</evidence>
<evidence type="ECO:0000256" key="2">
    <source>
        <dbReference type="ARBA" id="ARBA00006555"/>
    </source>
</evidence>
<sequence length="253" mass="26228">MRAPASGAEVTPCPTAAARGNSPLRRGALLGLIVAAHLGGLAMLARLAGERPVPAELMPIQVALIAAPAVAEPLSAPPEPVVEPPRPPEPRPVARPPEPTPPTPPMVKKPTPKPVVKKPAPVTESPTALSAAEEPAAPPPPAPAPPAAAPAATAAPATVTAARFDAAYLNNPHPAYPALSRRLREEGQVTLRVLVSPDGQPAQVELRTSSGSERLDRAAREAVARWRFVPARRGDSAIESWVLVPIVFKLQGN</sequence>
<feature type="domain" description="TonB C-terminal" evidence="12">
    <location>
        <begin position="161"/>
        <end position="253"/>
    </location>
</feature>
<dbReference type="AlphaFoldDB" id="A0A5C7SXD1"/>
<dbReference type="InterPro" id="IPR003538">
    <property type="entry name" value="TonB"/>
</dbReference>
<feature type="region of interest" description="Disordered" evidence="11">
    <location>
        <begin position="75"/>
        <end position="151"/>
    </location>
</feature>
<evidence type="ECO:0000256" key="11">
    <source>
        <dbReference type="SAM" id="MobiDB-lite"/>
    </source>
</evidence>
<comment type="subcellular location">
    <subcellularLocation>
        <location evidence="1 10">Cell inner membrane</location>
        <topology evidence="1 10">Single-pass membrane protein</topology>
        <orientation evidence="1 10">Periplasmic side</orientation>
    </subcellularLocation>
</comment>
<name>A0A5C7SXD1_THASP</name>